<feature type="compositionally biased region" description="Basic and acidic residues" evidence="9">
    <location>
        <begin position="600"/>
        <end position="634"/>
    </location>
</feature>
<evidence type="ECO:0000256" key="5">
    <source>
        <dbReference type="ARBA" id="ARBA00022806"/>
    </source>
</evidence>
<feature type="region of interest" description="Disordered" evidence="9">
    <location>
        <begin position="185"/>
        <end position="225"/>
    </location>
</feature>
<evidence type="ECO:0000256" key="6">
    <source>
        <dbReference type="ARBA" id="ARBA00022840"/>
    </source>
</evidence>
<feature type="region of interest" description="Disordered" evidence="9">
    <location>
        <begin position="1028"/>
        <end position="1048"/>
    </location>
</feature>
<evidence type="ECO:0000256" key="1">
    <source>
        <dbReference type="ARBA" id="ARBA00004123"/>
    </source>
</evidence>
<dbReference type="GO" id="GO:0003677">
    <property type="term" value="F:DNA binding"/>
    <property type="evidence" value="ECO:0007669"/>
    <property type="project" value="UniProtKB-KW"/>
</dbReference>
<dbReference type="PANTHER" id="PTHR45797">
    <property type="entry name" value="RAD54-LIKE"/>
    <property type="match status" value="1"/>
</dbReference>
<feature type="compositionally biased region" description="Polar residues" evidence="9">
    <location>
        <begin position="200"/>
        <end position="209"/>
    </location>
</feature>
<keyword evidence="6" id="KW-0067">ATP-binding</keyword>
<feature type="compositionally biased region" description="Acidic residues" evidence="9">
    <location>
        <begin position="1165"/>
        <end position="1174"/>
    </location>
</feature>
<feature type="compositionally biased region" description="Basic residues" evidence="9">
    <location>
        <begin position="1181"/>
        <end position="1198"/>
    </location>
</feature>
<dbReference type="PROSITE" id="PS51192">
    <property type="entry name" value="HELICASE_ATP_BIND_1"/>
    <property type="match status" value="1"/>
</dbReference>
<feature type="region of interest" description="Disordered" evidence="9">
    <location>
        <begin position="270"/>
        <end position="302"/>
    </location>
</feature>
<dbReference type="SUPFAM" id="SSF52540">
    <property type="entry name" value="P-loop containing nucleoside triphosphate hydrolases"/>
    <property type="match status" value="2"/>
</dbReference>
<comment type="subcellular location">
    <subcellularLocation>
        <location evidence="1">Nucleus</location>
    </subcellularLocation>
</comment>
<keyword evidence="7" id="KW-0238">DNA-binding</keyword>
<feature type="compositionally biased region" description="Basic and acidic residues" evidence="9">
    <location>
        <begin position="185"/>
        <end position="199"/>
    </location>
</feature>
<dbReference type="GO" id="GO:0004386">
    <property type="term" value="F:helicase activity"/>
    <property type="evidence" value="ECO:0007669"/>
    <property type="project" value="UniProtKB-KW"/>
</dbReference>
<keyword evidence="8" id="KW-0539">Nucleus</keyword>
<feature type="domain" description="Helicase C-terminal" evidence="11">
    <location>
        <begin position="1261"/>
        <end position="1428"/>
    </location>
</feature>
<evidence type="ECO:0000313" key="12">
    <source>
        <dbReference type="EMBL" id="GAQ89647.1"/>
    </source>
</evidence>
<reference evidence="12 13" key="1">
    <citation type="journal article" date="2014" name="Nat. Commun.">
        <title>Klebsormidium flaccidum genome reveals primary factors for plant terrestrial adaptation.</title>
        <authorList>
            <person name="Hori K."/>
            <person name="Maruyama F."/>
            <person name="Fujisawa T."/>
            <person name="Togashi T."/>
            <person name="Yamamoto N."/>
            <person name="Seo M."/>
            <person name="Sato S."/>
            <person name="Yamada T."/>
            <person name="Mori H."/>
            <person name="Tajima N."/>
            <person name="Moriyama T."/>
            <person name="Ikeuchi M."/>
            <person name="Watanabe M."/>
            <person name="Wada H."/>
            <person name="Kobayashi K."/>
            <person name="Saito M."/>
            <person name="Masuda T."/>
            <person name="Sasaki-Sekimoto Y."/>
            <person name="Mashiguchi K."/>
            <person name="Awai K."/>
            <person name="Shimojima M."/>
            <person name="Masuda S."/>
            <person name="Iwai M."/>
            <person name="Nobusawa T."/>
            <person name="Narise T."/>
            <person name="Kondo S."/>
            <person name="Saito H."/>
            <person name="Sato R."/>
            <person name="Murakawa M."/>
            <person name="Ihara Y."/>
            <person name="Oshima-Yamada Y."/>
            <person name="Ohtaka K."/>
            <person name="Satoh M."/>
            <person name="Sonobe K."/>
            <person name="Ishii M."/>
            <person name="Ohtani R."/>
            <person name="Kanamori-Sato M."/>
            <person name="Honoki R."/>
            <person name="Miyazaki D."/>
            <person name="Mochizuki H."/>
            <person name="Umetsu J."/>
            <person name="Higashi K."/>
            <person name="Shibata D."/>
            <person name="Kamiya Y."/>
            <person name="Sato N."/>
            <person name="Nakamura Y."/>
            <person name="Tabata S."/>
            <person name="Ida S."/>
            <person name="Kurokawa K."/>
            <person name="Ohta H."/>
        </authorList>
    </citation>
    <scope>NUCLEOTIDE SEQUENCE [LARGE SCALE GENOMIC DNA]</scope>
    <source>
        <strain evidence="12 13">NIES-2285</strain>
    </source>
</reference>
<dbReference type="InterPro" id="IPR038718">
    <property type="entry name" value="SNF2-like_sf"/>
</dbReference>
<protein>
    <submittedName>
        <fullName evidence="12">Uncharacterized protein</fullName>
    </submittedName>
</protein>
<feature type="region of interest" description="Disordered" evidence="9">
    <location>
        <begin position="361"/>
        <end position="464"/>
    </location>
</feature>
<evidence type="ECO:0000256" key="2">
    <source>
        <dbReference type="ARBA" id="ARBA00007025"/>
    </source>
</evidence>
<evidence type="ECO:0000256" key="8">
    <source>
        <dbReference type="ARBA" id="ARBA00023242"/>
    </source>
</evidence>
<keyword evidence="4" id="KW-0378">Hydrolase</keyword>
<evidence type="ECO:0000256" key="4">
    <source>
        <dbReference type="ARBA" id="ARBA00022801"/>
    </source>
</evidence>
<dbReference type="GO" id="GO:0003712">
    <property type="term" value="F:transcription coregulator activity"/>
    <property type="evidence" value="ECO:0000318"/>
    <property type="project" value="GO_Central"/>
</dbReference>
<evidence type="ECO:0000256" key="3">
    <source>
        <dbReference type="ARBA" id="ARBA00022741"/>
    </source>
</evidence>
<sequence length="1473" mass="163255">MEADMRFSITPRERDSFLVLDDRELMGAHMGIPNGHVGGADVMRTGSSKFYPLALSDKESGGSLCKDERSREGFRSEVPALSSSGHFRNGRAAKSAVSLPSCAWRGEGGFETLTIEEAGGMLLESESSQAARKRSSSTNSETFYSDLPGESASRAERSAEKRNKELEALKASASAISFDCLPTRREPRDVKAGQSDRSETNQSKISRVISTRKPKTSGKKSGAKSKWAIVRSQGGPCWRCARAVCTVWYGSAFGPKTECYPCYEETRRRGRKRRAHGPSGQPWDPPGELVGTVSSGSGGKRRCFRRNSGPALEVPDCWEESPGRTPLLLTAGEKALEETPVEIQENRKYECLWSIREDFGGWKEDPADEEADVTEGGSDVSRQVGSGKKPRVRKCDDVAAGESTSKTEGEWVTASEGDENASASGPQSVGIASDGQPKPPNPEADNRKSDAKGQKPCWNSNFPEPTLDDILSHYEMLESTAQLRKKSREEARRKEQTRNGRPVGGNGFSKRGLSGDLAAPRRSCRVAAVETRRRMARAMERSGEMRGGAREPAAGARAQSAVFFGGTVADKEFVGASGVGFGDCPLFDEFLTEARSQRTAAEDGRPPEERSKSAAEREGTNGTERTEEAKSSGDAALRRVWEDFDAFRRQEAEVTEAERQRNGEKKGVAKGHTHDESCVKIDPEYGRFCGVNGAFLGACVDERLDTRAYSHRWERNWMGKVLPKLWAERDPPPGGWDESRKRPGRKRRVTLEDIPECPLSHTSAVRAAERRTPPELVAEHGSAAEAAFWAVLGARRKPFRSQVEGFEFAMRALTGSVDGLGSQAGCLGGVSEAEVEEAGKGCVLAHAMGSGKTKLGWALYWWLQLLQRRRIMTLAPASVLHVWDDQKPVSIKTYRLDRPGYVPGTTETERSLKHRVKILQEWAGKKDGMLLASYETVRALLRSRSAGSARLRAQLTWHLLEAPDVALFDEAHNIRNKDGQLYQDLLRGLRMRRRVLFTGTPYNNSFTEVWNLLHFAQPDVMLQWAADTLSSQDEDPPAEATEATEQEARRAFVREFEEPLVELLAAAPAVTPRVRARAERLLRGLRALMAPILQRRPAAADAPDGRALAHTETVVSLNMTSQQEELYAEYMNAFVPANRAPLWGPFRAEEEAGAEIVLLDKETDSESDSGEDEAGGLSKSGAKRKRKRKDRKIDKKRQGKNDGGHTESHLRFASELGFIWAHPAAFASRYADKFVKLSRSKASLAALSADVSDAHSCKARFVSRLVARVRSTERVLVFGENVEPLRTIARGLARRFGWELDESNMDGDEILYIDGNVRQSIRRERRDRFNDPQSRAVVLLATVDTCDEGIELFGATRVVILAPLWNPMRARQLIGRVVRPGQTRHVAVYRLMCRRTYEEEIYARAVRKEWIGRLLFPSSKPGGDQKRGVCAVKVAVNPARESSDAFLDELMQERKGGERGLVHSWVEYDSFFT</sequence>
<dbReference type="Pfam" id="PF00271">
    <property type="entry name" value="Helicase_C"/>
    <property type="match status" value="1"/>
</dbReference>
<gene>
    <name evidence="12" type="ORF">KFL_005460070</name>
</gene>
<dbReference type="PROSITE" id="PS51194">
    <property type="entry name" value="HELICASE_CTER"/>
    <property type="match status" value="1"/>
</dbReference>
<feature type="compositionally biased region" description="Basic and acidic residues" evidence="9">
    <location>
        <begin position="487"/>
        <end position="498"/>
    </location>
</feature>
<dbReference type="CDD" id="cd18793">
    <property type="entry name" value="SF2_C_SNF"/>
    <property type="match status" value="1"/>
</dbReference>
<dbReference type="Gene3D" id="3.40.50.300">
    <property type="entry name" value="P-loop containing nucleotide triphosphate hydrolases"/>
    <property type="match status" value="1"/>
</dbReference>
<dbReference type="EMBL" id="DF237495">
    <property type="protein sequence ID" value="GAQ89647.1"/>
    <property type="molecule type" value="Genomic_DNA"/>
</dbReference>
<evidence type="ECO:0000259" key="10">
    <source>
        <dbReference type="PROSITE" id="PS51192"/>
    </source>
</evidence>
<organism evidence="12 13">
    <name type="scientific">Klebsormidium nitens</name>
    <name type="common">Green alga</name>
    <name type="synonym">Ulothrix nitens</name>
    <dbReference type="NCBI Taxonomy" id="105231"/>
    <lineage>
        <taxon>Eukaryota</taxon>
        <taxon>Viridiplantae</taxon>
        <taxon>Streptophyta</taxon>
        <taxon>Klebsormidiophyceae</taxon>
        <taxon>Klebsormidiales</taxon>
        <taxon>Klebsormidiaceae</taxon>
        <taxon>Klebsormidium</taxon>
    </lineage>
</organism>
<feature type="compositionally biased region" description="Acidic residues" evidence="9">
    <location>
        <begin position="1032"/>
        <end position="1045"/>
    </location>
</feature>
<feature type="compositionally biased region" description="Basic and acidic residues" evidence="9">
    <location>
        <begin position="444"/>
        <end position="453"/>
    </location>
</feature>
<dbReference type="OrthoDB" id="1422302at2759"/>
<feature type="compositionally biased region" description="Basic residues" evidence="9">
    <location>
        <begin position="210"/>
        <end position="223"/>
    </location>
</feature>
<dbReference type="Gene3D" id="3.40.50.10810">
    <property type="entry name" value="Tandem AAA-ATPase domain"/>
    <property type="match status" value="1"/>
</dbReference>
<keyword evidence="13" id="KW-1185">Reference proteome</keyword>
<feature type="domain" description="Helicase ATP-binding" evidence="10">
    <location>
        <begin position="833"/>
        <end position="1019"/>
    </location>
</feature>
<accession>A0A1Y1IM19</accession>
<feature type="region of interest" description="Disordered" evidence="9">
    <location>
        <begin position="124"/>
        <end position="161"/>
    </location>
</feature>
<dbReference type="InterPro" id="IPR001650">
    <property type="entry name" value="Helicase_C-like"/>
</dbReference>
<dbReference type="PANTHER" id="PTHR45797:SF1">
    <property type="entry name" value="HELICASE ARIP4"/>
    <property type="match status" value="1"/>
</dbReference>
<proteinExistence type="inferred from homology"/>
<keyword evidence="3" id="KW-0547">Nucleotide-binding</keyword>
<evidence type="ECO:0000313" key="13">
    <source>
        <dbReference type="Proteomes" id="UP000054558"/>
    </source>
</evidence>
<dbReference type="Proteomes" id="UP000054558">
    <property type="component" value="Unassembled WGS sequence"/>
</dbReference>
<dbReference type="GO" id="GO:0140658">
    <property type="term" value="F:ATP-dependent chromatin remodeler activity"/>
    <property type="evidence" value="ECO:0000318"/>
    <property type="project" value="GO_Central"/>
</dbReference>
<feature type="compositionally biased region" description="Polar residues" evidence="9">
    <location>
        <begin position="125"/>
        <end position="143"/>
    </location>
</feature>
<name>A0A1Y1IM19_KLENI</name>
<dbReference type="InterPro" id="IPR027417">
    <property type="entry name" value="P-loop_NTPase"/>
</dbReference>
<dbReference type="GO" id="GO:0005524">
    <property type="term" value="F:ATP binding"/>
    <property type="evidence" value="ECO:0007669"/>
    <property type="project" value="UniProtKB-KW"/>
</dbReference>
<dbReference type="InterPro" id="IPR049730">
    <property type="entry name" value="SNF2/RAD54-like_C"/>
</dbReference>
<comment type="similarity">
    <text evidence="2">Belongs to the SNF2/RAD54 helicase family.</text>
</comment>
<dbReference type="InterPro" id="IPR044574">
    <property type="entry name" value="ARIP4-like"/>
</dbReference>
<dbReference type="SMART" id="SM00487">
    <property type="entry name" value="DEXDc"/>
    <property type="match status" value="1"/>
</dbReference>
<dbReference type="Pfam" id="PF00176">
    <property type="entry name" value="SNF2-rel_dom"/>
    <property type="match status" value="1"/>
</dbReference>
<evidence type="ECO:0000256" key="9">
    <source>
        <dbReference type="SAM" id="MobiDB-lite"/>
    </source>
</evidence>
<dbReference type="GO" id="GO:0016887">
    <property type="term" value="F:ATP hydrolysis activity"/>
    <property type="evidence" value="ECO:0007669"/>
    <property type="project" value="InterPro"/>
</dbReference>
<dbReference type="SMART" id="SM00490">
    <property type="entry name" value="HELICc"/>
    <property type="match status" value="1"/>
</dbReference>
<dbReference type="InterPro" id="IPR014001">
    <property type="entry name" value="Helicase_ATP-bd"/>
</dbReference>
<dbReference type="GO" id="GO:0005634">
    <property type="term" value="C:nucleus"/>
    <property type="evidence" value="ECO:0000318"/>
    <property type="project" value="GO_Central"/>
</dbReference>
<evidence type="ECO:0000256" key="7">
    <source>
        <dbReference type="ARBA" id="ARBA00023125"/>
    </source>
</evidence>
<evidence type="ECO:0000259" key="11">
    <source>
        <dbReference type="PROSITE" id="PS51194"/>
    </source>
</evidence>
<keyword evidence="5" id="KW-0347">Helicase</keyword>
<feature type="region of interest" description="Disordered" evidence="9">
    <location>
        <begin position="595"/>
        <end position="634"/>
    </location>
</feature>
<dbReference type="InterPro" id="IPR000330">
    <property type="entry name" value="SNF2_N"/>
</dbReference>
<feature type="region of interest" description="Disordered" evidence="9">
    <location>
        <begin position="482"/>
        <end position="525"/>
    </location>
</feature>
<dbReference type="GO" id="GO:0006325">
    <property type="term" value="P:chromatin organization"/>
    <property type="evidence" value="ECO:0000318"/>
    <property type="project" value="GO_Central"/>
</dbReference>
<feature type="region of interest" description="Disordered" evidence="9">
    <location>
        <begin position="1160"/>
        <end position="1207"/>
    </location>
</feature>
<dbReference type="STRING" id="105231.A0A1Y1IM19"/>
<feature type="region of interest" description="Disordered" evidence="9">
    <location>
        <begin position="652"/>
        <end position="672"/>
    </location>
</feature>